<keyword evidence="2" id="KW-1185">Reference proteome</keyword>
<organism evidence="1 2">
    <name type="scientific">Tsukamurella paurometabola</name>
    <name type="common">Corynebacterium paurometabolum</name>
    <dbReference type="NCBI Taxonomy" id="2061"/>
    <lineage>
        <taxon>Bacteria</taxon>
        <taxon>Bacillati</taxon>
        <taxon>Actinomycetota</taxon>
        <taxon>Actinomycetes</taxon>
        <taxon>Mycobacteriales</taxon>
        <taxon>Tsukamurellaceae</taxon>
        <taxon>Tsukamurella</taxon>
    </lineage>
</organism>
<sequence>MSDLLDRLNDLYTTKRALACDMLGADQTQYFLGMENVLAAVAKLIEEEL</sequence>
<accession>A0ABS5NF09</accession>
<gene>
    <name evidence="1" type="ORF">KFZ73_14590</name>
</gene>
<name>A0ABS5NF09_TSUPA</name>
<evidence type="ECO:0000313" key="1">
    <source>
        <dbReference type="EMBL" id="MBS4102462.1"/>
    </source>
</evidence>
<evidence type="ECO:0000313" key="2">
    <source>
        <dbReference type="Proteomes" id="UP000676853"/>
    </source>
</evidence>
<proteinExistence type="predicted"/>
<protein>
    <submittedName>
        <fullName evidence="1">Uncharacterized protein</fullName>
    </submittedName>
</protein>
<reference evidence="1 2" key="1">
    <citation type="submission" date="2021-04" db="EMBL/GenBank/DDBJ databases">
        <title>Whole genome sequence analysis of a thiophenic sulfur metabolizing bacteria.</title>
        <authorList>
            <person name="Akhtar N."/>
            <person name="Akram J."/>
            <person name="Aslam A."/>
        </authorList>
    </citation>
    <scope>NUCLEOTIDE SEQUENCE [LARGE SCALE GENOMIC DNA]</scope>
    <source>
        <strain evidence="1 2">3OW</strain>
    </source>
</reference>
<comment type="caution">
    <text evidence="1">The sequence shown here is derived from an EMBL/GenBank/DDBJ whole genome shotgun (WGS) entry which is preliminary data.</text>
</comment>
<dbReference type="EMBL" id="JAGXOE010000034">
    <property type="protein sequence ID" value="MBS4102462.1"/>
    <property type="molecule type" value="Genomic_DNA"/>
</dbReference>
<dbReference type="RefSeq" id="WP_212554178.1">
    <property type="nucleotide sequence ID" value="NZ_JAGXOE010000034.1"/>
</dbReference>
<dbReference type="Proteomes" id="UP000676853">
    <property type="component" value="Unassembled WGS sequence"/>
</dbReference>